<gene>
    <name evidence="1" type="ORF">FAEPRAM212_01018</name>
</gene>
<dbReference type="Proteomes" id="UP000005945">
    <property type="component" value="Unassembled WGS sequence"/>
</dbReference>
<protein>
    <submittedName>
        <fullName evidence="1">Uncharacterized protein</fullName>
    </submittedName>
</protein>
<proteinExistence type="predicted"/>
<evidence type="ECO:0000313" key="1">
    <source>
        <dbReference type="EMBL" id="EDP22209.1"/>
    </source>
</evidence>
<dbReference type="HOGENOM" id="CLU_3216531_0_0_9"/>
<reference evidence="1 2" key="1">
    <citation type="submission" date="2007-09" db="EMBL/GenBank/DDBJ databases">
        <title>Draft genome sequence of Faecalibacterium prausnitzii M21/2.</title>
        <authorList>
            <person name="Sudarsanam P."/>
            <person name="Ley R."/>
            <person name="Guruge J."/>
            <person name="Turnbaugh P.J."/>
            <person name="Mahowald M."/>
            <person name="Liep D."/>
            <person name="Gordon J."/>
        </authorList>
    </citation>
    <scope>NUCLEOTIDE SEQUENCE [LARGE SCALE GENOMIC DNA]</scope>
    <source>
        <strain evidence="1 2">M21/2</strain>
    </source>
</reference>
<sequence>MQHPETRGSPLCGMKSGASVCPHQCFGQDETTLIVARRNKKIKR</sequence>
<evidence type="ECO:0000313" key="2">
    <source>
        <dbReference type="Proteomes" id="UP000005945"/>
    </source>
</evidence>
<reference evidence="1 2" key="2">
    <citation type="submission" date="2007-09" db="EMBL/GenBank/DDBJ databases">
        <authorList>
            <person name="Fulton L."/>
            <person name="Clifton S."/>
            <person name="Fulton B."/>
            <person name="Xu J."/>
            <person name="Minx P."/>
            <person name="Pepin K.H."/>
            <person name="Johnson M."/>
            <person name="Thiruvilangam P."/>
            <person name="Bhonagiri V."/>
            <person name="Nash W.E."/>
            <person name="Mardis E.R."/>
            <person name="Wilson R.K."/>
        </authorList>
    </citation>
    <scope>NUCLEOTIDE SEQUENCE [LARGE SCALE GENOMIC DNA]</scope>
    <source>
        <strain evidence="1 2">M21/2</strain>
    </source>
</reference>
<dbReference type="AlphaFoldDB" id="A8S9C7"/>
<organism evidence="1 2">
    <name type="scientific">Faecalibacterium prausnitzii M21/2</name>
    <dbReference type="NCBI Taxonomy" id="411485"/>
    <lineage>
        <taxon>Bacteria</taxon>
        <taxon>Bacillati</taxon>
        <taxon>Bacillota</taxon>
        <taxon>Clostridia</taxon>
        <taxon>Eubacteriales</taxon>
        <taxon>Oscillospiraceae</taxon>
        <taxon>Faecalibacterium</taxon>
    </lineage>
</organism>
<accession>A8S9C7</accession>
<name>A8S9C7_9FIRM</name>
<comment type="caution">
    <text evidence="1">The sequence shown here is derived from an EMBL/GenBank/DDBJ whole genome shotgun (WGS) entry which is preliminary data.</text>
</comment>
<dbReference type="EMBL" id="ABED02000022">
    <property type="protein sequence ID" value="EDP22209.1"/>
    <property type="molecule type" value="Genomic_DNA"/>
</dbReference>